<dbReference type="Pfam" id="PF09626">
    <property type="entry name" value="DHC"/>
    <property type="match status" value="1"/>
</dbReference>
<accession>A0ABU3KLU8</accession>
<gene>
    <name evidence="2" type="ORF">RAE19_08435</name>
</gene>
<dbReference type="InterPro" id="IPR036280">
    <property type="entry name" value="Multihaem_cyt_sf"/>
</dbReference>
<dbReference type="SUPFAM" id="SSF48695">
    <property type="entry name" value="Multiheme cytochromes"/>
    <property type="match status" value="1"/>
</dbReference>
<feature type="chain" id="PRO_5046865422" evidence="1">
    <location>
        <begin position="18"/>
        <end position="160"/>
    </location>
</feature>
<dbReference type="RefSeq" id="WP_313874451.1">
    <property type="nucleotide sequence ID" value="NZ_JAVBIK010000001.1"/>
</dbReference>
<dbReference type="InterPro" id="IPR018588">
    <property type="entry name" value="Dihaem_cytochrome-c"/>
</dbReference>
<evidence type="ECO:0000313" key="3">
    <source>
        <dbReference type="Proteomes" id="UP001321700"/>
    </source>
</evidence>
<evidence type="ECO:0000256" key="1">
    <source>
        <dbReference type="SAM" id="SignalP"/>
    </source>
</evidence>
<reference evidence="2 3" key="1">
    <citation type="submission" date="2023-08" db="EMBL/GenBank/DDBJ databases">
        <title>Rhodoferax potami sp. nov. and Rhodoferax mekongensis sp. nov., isolated from the Mekong River in Thailand.</title>
        <authorList>
            <person name="Kitikhun S."/>
            <person name="Charoenyingcharoen P."/>
            <person name="Siriarchawattana P."/>
            <person name="Likhitrattanapisal S."/>
            <person name="Nilsakha T."/>
            <person name="Chanpet A."/>
            <person name="Rattanawaree P."/>
            <person name="Ingsriswang S."/>
        </authorList>
    </citation>
    <scope>NUCLEOTIDE SEQUENCE [LARGE SCALE GENOMIC DNA]</scope>
    <source>
        <strain evidence="2 3">TBRC 17660</strain>
    </source>
</reference>
<dbReference type="EMBL" id="JAVBIK010000001">
    <property type="protein sequence ID" value="MDT7518731.1"/>
    <property type="molecule type" value="Genomic_DNA"/>
</dbReference>
<organism evidence="2 3">
    <name type="scientific">Rhodoferax potami</name>
    <dbReference type="NCBI Taxonomy" id="3068338"/>
    <lineage>
        <taxon>Bacteria</taxon>
        <taxon>Pseudomonadati</taxon>
        <taxon>Pseudomonadota</taxon>
        <taxon>Betaproteobacteria</taxon>
        <taxon>Burkholderiales</taxon>
        <taxon>Comamonadaceae</taxon>
        <taxon>Rhodoferax</taxon>
    </lineage>
</organism>
<comment type="caution">
    <text evidence="2">The sequence shown here is derived from an EMBL/GenBank/DDBJ whole genome shotgun (WGS) entry which is preliminary data.</text>
</comment>
<proteinExistence type="predicted"/>
<keyword evidence="1" id="KW-0732">Signal</keyword>
<dbReference type="Proteomes" id="UP001321700">
    <property type="component" value="Unassembled WGS sequence"/>
</dbReference>
<name>A0ABU3KLU8_9BURK</name>
<protein>
    <submittedName>
        <fullName evidence="2">Diheme cytochrome c</fullName>
    </submittedName>
</protein>
<feature type="signal peptide" evidence="1">
    <location>
        <begin position="1"/>
        <end position="17"/>
    </location>
</feature>
<sequence length="160" mass="17968">MKWIAILLLAGIGLARADSPQRVPPLPKYQQECAACHLAYPPGMLPAASWKRLMGSLDKHYGTDASLDEVSVREISGWLQTHAGTYKRVSEEPPQDRITRSQWFVRKHSEVDPHIWKQAAVKSAANCAACHTAADKGSFRESEIQFPKGLDARFRRNWSD</sequence>
<evidence type="ECO:0000313" key="2">
    <source>
        <dbReference type="EMBL" id="MDT7518731.1"/>
    </source>
</evidence>
<keyword evidence="3" id="KW-1185">Reference proteome</keyword>